<protein>
    <recommendedName>
        <fullName evidence="4">Flagellar FliJ protein</fullName>
    </recommendedName>
</protein>
<keyword evidence="3" id="KW-1185">Reference proteome</keyword>
<evidence type="ECO:0000313" key="3">
    <source>
        <dbReference type="Proteomes" id="UP000606490"/>
    </source>
</evidence>
<accession>A0ABS1UZB5</accession>
<evidence type="ECO:0000256" key="1">
    <source>
        <dbReference type="SAM" id="Coils"/>
    </source>
</evidence>
<evidence type="ECO:0000313" key="2">
    <source>
        <dbReference type="EMBL" id="MBL6454796.1"/>
    </source>
</evidence>
<keyword evidence="1" id="KW-0175">Coiled coil</keyword>
<dbReference type="RefSeq" id="WP_202824534.1">
    <property type="nucleotide sequence ID" value="NZ_JAEUXJ010000002.1"/>
</dbReference>
<comment type="caution">
    <text evidence="2">The sequence shown here is derived from an EMBL/GenBank/DDBJ whole genome shotgun (WGS) entry which is preliminary data.</text>
</comment>
<evidence type="ECO:0008006" key="4">
    <source>
        <dbReference type="Google" id="ProtNLM"/>
    </source>
</evidence>
<dbReference type="Gene3D" id="1.10.287.1700">
    <property type="match status" value="1"/>
</dbReference>
<organism evidence="2 3">
    <name type="scientific">Belnapia mucosa</name>
    <dbReference type="NCBI Taxonomy" id="2804532"/>
    <lineage>
        <taxon>Bacteria</taxon>
        <taxon>Pseudomonadati</taxon>
        <taxon>Pseudomonadota</taxon>
        <taxon>Alphaproteobacteria</taxon>
        <taxon>Acetobacterales</taxon>
        <taxon>Roseomonadaceae</taxon>
        <taxon>Belnapia</taxon>
    </lineage>
</organism>
<dbReference type="InterPro" id="IPR053716">
    <property type="entry name" value="Flag_assembly_chemotaxis_eff"/>
</dbReference>
<dbReference type="EMBL" id="JAEUXJ010000002">
    <property type="protein sequence ID" value="MBL6454796.1"/>
    <property type="molecule type" value="Genomic_DNA"/>
</dbReference>
<feature type="coiled-coil region" evidence="1">
    <location>
        <begin position="92"/>
        <end position="124"/>
    </location>
</feature>
<gene>
    <name evidence="2" type="ORF">JMJ55_05635</name>
</gene>
<name>A0ABS1UZB5_9PROT</name>
<feature type="coiled-coil region" evidence="1">
    <location>
        <begin position="17"/>
        <end position="44"/>
    </location>
</feature>
<proteinExistence type="predicted"/>
<reference evidence="2 3" key="1">
    <citation type="submission" date="2021-01" db="EMBL/GenBank/DDBJ databases">
        <title>Belnapia mucosa sp. nov. and Belnapia arida sp. nov., isolated from the Tabernas Desert (Almeria, Spain).</title>
        <authorList>
            <person name="Molina-Menor E."/>
            <person name="Vidal-Verdu A."/>
            <person name="Calonge A."/>
            <person name="Satari L."/>
            <person name="Pereto Magraner J."/>
            <person name="Porcar Miralles M."/>
        </authorList>
    </citation>
    <scope>NUCLEOTIDE SEQUENCE [LARGE SCALE GENOMIC DNA]</scope>
    <source>
        <strain evidence="2 3">T6</strain>
    </source>
</reference>
<sequence>MQRDPLAALARLRRLETDMARRALAEAEARLLAAEARASAADSALSAEAGEGMPAEYGAWLRRGLAERDRAARSLGFAEGGAAQARAVLAGHRAAERALANLRESRAEAERRAAARRAQALLDEAAILRR</sequence>
<dbReference type="Proteomes" id="UP000606490">
    <property type="component" value="Unassembled WGS sequence"/>
</dbReference>